<proteinExistence type="predicted"/>
<protein>
    <submittedName>
        <fullName evidence="1">YolD-like family protein</fullName>
    </submittedName>
</protein>
<dbReference type="Proteomes" id="UP001595932">
    <property type="component" value="Unassembled WGS sequence"/>
</dbReference>
<dbReference type="Pfam" id="PF08863">
    <property type="entry name" value="YolD"/>
    <property type="match status" value="1"/>
</dbReference>
<dbReference type="EMBL" id="JBHSGL010000005">
    <property type="protein sequence ID" value="MFC4712215.1"/>
    <property type="molecule type" value="Genomic_DNA"/>
</dbReference>
<name>A0ABV9MAP8_9BACL</name>
<evidence type="ECO:0000313" key="2">
    <source>
        <dbReference type="Proteomes" id="UP001595932"/>
    </source>
</evidence>
<comment type="caution">
    <text evidence="1">The sequence shown here is derived from an EMBL/GenBank/DDBJ whole genome shotgun (WGS) entry which is preliminary data.</text>
</comment>
<sequence>MTTNRDMKQIGDVQDRGKLKWTALMLPEHVRMLRDWMDEDNRIQRPELDEFDLQTLQENIEIALMRRCEVEIQVWVEFQFYYYVGKIISIDVRKRSVIYDDSLSTKRLQLDEITSVRLMD</sequence>
<reference evidence="2" key="1">
    <citation type="journal article" date="2019" name="Int. J. Syst. Evol. Microbiol.">
        <title>The Global Catalogue of Microorganisms (GCM) 10K type strain sequencing project: providing services to taxonomists for standard genome sequencing and annotation.</title>
        <authorList>
            <consortium name="The Broad Institute Genomics Platform"/>
            <consortium name="The Broad Institute Genome Sequencing Center for Infectious Disease"/>
            <person name="Wu L."/>
            <person name="Ma J."/>
        </authorList>
    </citation>
    <scope>NUCLEOTIDE SEQUENCE [LARGE SCALE GENOMIC DNA]</scope>
    <source>
        <strain evidence="2">CGMCC 1.12151</strain>
    </source>
</reference>
<organism evidence="1 2">
    <name type="scientific">Planococcus dechangensis</name>
    <dbReference type="NCBI Taxonomy" id="1176255"/>
    <lineage>
        <taxon>Bacteria</taxon>
        <taxon>Bacillati</taxon>
        <taxon>Bacillota</taxon>
        <taxon>Bacilli</taxon>
        <taxon>Bacillales</taxon>
        <taxon>Caryophanaceae</taxon>
        <taxon>Planococcus</taxon>
    </lineage>
</organism>
<dbReference type="PANTHER" id="PTHR40051">
    <property type="entry name" value="IG HYPOTHETICAL 15966"/>
    <property type="match status" value="1"/>
</dbReference>
<gene>
    <name evidence="1" type="ORF">ACFO5U_05085</name>
</gene>
<evidence type="ECO:0000313" key="1">
    <source>
        <dbReference type="EMBL" id="MFC4712215.1"/>
    </source>
</evidence>
<accession>A0ABV9MAP8</accession>
<dbReference type="InterPro" id="IPR014962">
    <property type="entry name" value="YolD"/>
</dbReference>
<dbReference type="PANTHER" id="PTHR40051:SF1">
    <property type="entry name" value="YOLD-LIKE FAMILY PROTEIN"/>
    <property type="match status" value="1"/>
</dbReference>
<keyword evidence="2" id="KW-1185">Reference proteome</keyword>